<keyword evidence="8" id="KW-0378">Hydrolase</keyword>
<dbReference type="Proteomes" id="UP000700334">
    <property type="component" value="Unassembled WGS sequence"/>
</dbReference>
<dbReference type="CDD" id="cd09869">
    <property type="entry name" value="PIN_GEN1"/>
    <property type="match status" value="1"/>
</dbReference>
<evidence type="ECO:0000256" key="12">
    <source>
        <dbReference type="ARBA" id="ARBA00038112"/>
    </source>
</evidence>
<accession>A0A8J6AUP7</accession>
<evidence type="ECO:0000256" key="5">
    <source>
        <dbReference type="ARBA" id="ARBA00022723"/>
    </source>
</evidence>
<keyword evidence="9" id="KW-0460">Magnesium</keyword>
<dbReference type="Pfam" id="PF00867">
    <property type="entry name" value="XPG_I"/>
    <property type="match status" value="1"/>
</dbReference>
<evidence type="ECO:0000259" key="16">
    <source>
        <dbReference type="SMART" id="SM00485"/>
    </source>
</evidence>
<evidence type="ECO:0000313" key="18">
    <source>
        <dbReference type="Proteomes" id="UP000700334"/>
    </source>
</evidence>
<dbReference type="InterPro" id="IPR006085">
    <property type="entry name" value="XPG_DNA_repair_N"/>
</dbReference>
<dbReference type="GO" id="GO:0046872">
    <property type="term" value="F:metal ion binding"/>
    <property type="evidence" value="ECO:0007669"/>
    <property type="project" value="UniProtKB-KW"/>
</dbReference>
<dbReference type="InterPro" id="IPR008918">
    <property type="entry name" value="HhH2"/>
</dbReference>
<comment type="subunit">
    <text evidence="13">Largely monomeric, dimerizes on the Holliday junction and the first nick occurs upon dimerization at the junction.</text>
</comment>
<dbReference type="Gene3D" id="1.10.150.20">
    <property type="entry name" value="5' to 3' exonuclease, C-terminal subdomain"/>
    <property type="match status" value="1"/>
</dbReference>
<proteinExistence type="inferred from homology"/>
<comment type="cofactor">
    <cofactor evidence="1">
        <name>Mg(2+)</name>
        <dbReference type="ChEBI" id="CHEBI:18420"/>
    </cofactor>
</comment>
<evidence type="ECO:0000256" key="6">
    <source>
        <dbReference type="ARBA" id="ARBA00022759"/>
    </source>
</evidence>
<name>A0A8J6AUP7_GALPY</name>
<keyword evidence="18" id="KW-1185">Reference proteome</keyword>
<evidence type="ECO:0000256" key="2">
    <source>
        <dbReference type="ARBA" id="ARBA00004123"/>
    </source>
</evidence>
<evidence type="ECO:0000259" key="15">
    <source>
        <dbReference type="SMART" id="SM00484"/>
    </source>
</evidence>
<gene>
    <name evidence="17" type="ORF">J0S82_017769</name>
</gene>
<dbReference type="InterPro" id="IPR029060">
    <property type="entry name" value="PIN-like_dom_sf"/>
</dbReference>
<dbReference type="GO" id="GO:0008821">
    <property type="term" value="F:crossover junction DNA endonuclease activity"/>
    <property type="evidence" value="ECO:0007669"/>
    <property type="project" value="UniProtKB-ARBA"/>
</dbReference>
<evidence type="ECO:0000256" key="9">
    <source>
        <dbReference type="ARBA" id="ARBA00022842"/>
    </source>
</evidence>
<feature type="domain" description="XPG N-terminal" evidence="16">
    <location>
        <begin position="140"/>
        <end position="235"/>
    </location>
</feature>
<dbReference type="AlphaFoldDB" id="A0A8J6AUP7"/>
<dbReference type="InterPro" id="IPR036279">
    <property type="entry name" value="5-3_exonuclease_C_sf"/>
</dbReference>
<evidence type="ECO:0000256" key="4">
    <source>
        <dbReference type="ARBA" id="ARBA00022722"/>
    </source>
</evidence>
<feature type="non-terminal residue" evidence="17">
    <location>
        <position position="1"/>
    </location>
</feature>
<reference evidence="17" key="1">
    <citation type="journal article" date="2021" name="Evol. Appl.">
        <title>The genome of the Pyrenean desman and the effects of bottlenecks and inbreeding on the genomic landscape of an endangered species.</title>
        <authorList>
            <person name="Escoda L."/>
            <person name="Castresana J."/>
        </authorList>
    </citation>
    <scope>NUCLEOTIDE SEQUENCE</scope>
    <source>
        <strain evidence="17">IBE-C5619</strain>
    </source>
</reference>
<keyword evidence="11" id="KW-0539">Nucleus</keyword>
<evidence type="ECO:0000256" key="3">
    <source>
        <dbReference type="ARBA" id="ARBA00022553"/>
    </source>
</evidence>
<dbReference type="Pfam" id="PF18704">
    <property type="entry name" value="Chromo_2"/>
    <property type="match status" value="1"/>
</dbReference>
<dbReference type="GO" id="GO:0006281">
    <property type="term" value="P:DNA repair"/>
    <property type="evidence" value="ECO:0007669"/>
    <property type="project" value="UniProtKB-KW"/>
</dbReference>
<dbReference type="EMBL" id="JAGFMF010011380">
    <property type="protein sequence ID" value="KAG8524791.1"/>
    <property type="molecule type" value="Genomic_DNA"/>
</dbReference>
<keyword evidence="7" id="KW-0227">DNA damage</keyword>
<evidence type="ECO:0000256" key="8">
    <source>
        <dbReference type="ARBA" id="ARBA00022801"/>
    </source>
</evidence>
<dbReference type="SUPFAM" id="SSF47807">
    <property type="entry name" value="5' to 3' exonuclease, C-terminal subdomain"/>
    <property type="match status" value="1"/>
</dbReference>
<evidence type="ECO:0000256" key="13">
    <source>
        <dbReference type="ARBA" id="ARBA00063132"/>
    </source>
</evidence>
<keyword evidence="4" id="KW-0540">Nuclease</keyword>
<dbReference type="GO" id="GO:0005634">
    <property type="term" value="C:nucleus"/>
    <property type="evidence" value="ECO:0007669"/>
    <property type="project" value="UniProtKB-SubCell"/>
</dbReference>
<comment type="caution">
    <text evidence="17">The sequence shown here is derived from an EMBL/GenBank/DDBJ whole genome shotgun (WGS) entry which is preliminary data.</text>
</comment>
<evidence type="ECO:0000256" key="11">
    <source>
        <dbReference type="ARBA" id="ARBA00023242"/>
    </source>
</evidence>
<dbReference type="GO" id="GO:0000400">
    <property type="term" value="F:four-way junction DNA binding"/>
    <property type="evidence" value="ECO:0007669"/>
    <property type="project" value="UniProtKB-ARBA"/>
</dbReference>
<evidence type="ECO:0000256" key="14">
    <source>
        <dbReference type="ARBA" id="ARBA00070188"/>
    </source>
</evidence>
<evidence type="ECO:0000313" key="17">
    <source>
        <dbReference type="EMBL" id="KAG8524791.1"/>
    </source>
</evidence>
<evidence type="ECO:0000256" key="7">
    <source>
        <dbReference type="ARBA" id="ARBA00022763"/>
    </source>
</evidence>
<dbReference type="SMART" id="SM00485">
    <property type="entry name" value="XPGN"/>
    <property type="match status" value="1"/>
</dbReference>
<dbReference type="InterPro" id="IPR006084">
    <property type="entry name" value="XPG/Rad2"/>
</dbReference>
<feature type="domain" description="XPG-I" evidence="15">
    <location>
        <begin position="261"/>
        <end position="332"/>
    </location>
</feature>
<comment type="similarity">
    <text evidence="12">Belongs to the XPG/RAD2 endonuclease family. GEN subfamily.</text>
</comment>
<dbReference type="FunFam" id="1.10.150.20:FF:000030">
    <property type="entry name" value="Flap endonuclease GEN-like 1"/>
    <property type="match status" value="1"/>
</dbReference>
<dbReference type="InterPro" id="IPR041012">
    <property type="entry name" value="GEN_chromo"/>
</dbReference>
<dbReference type="GO" id="GO:0017108">
    <property type="term" value="F:5'-flap endonuclease activity"/>
    <property type="evidence" value="ECO:0007669"/>
    <property type="project" value="UniProtKB-ARBA"/>
</dbReference>
<evidence type="ECO:0000256" key="10">
    <source>
        <dbReference type="ARBA" id="ARBA00023204"/>
    </source>
</evidence>
<dbReference type="SMART" id="SM00484">
    <property type="entry name" value="XPGI"/>
    <property type="match status" value="1"/>
</dbReference>
<keyword evidence="6 17" id="KW-0255">Endonuclease</keyword>
<organism evidence="17 18">
    <name type="scientific">Galemys pyrenaicus</name>
    <name type="common">Iberian desman</name>
    <name type="synonym">Pyrenean desman</name>
    <dbReference type="NCBI Taxonomy" id="202257"/>
    <lineage>
        <taxon>Eukaryota</taxon>
        <taxon>Metazoa</taxon>
        <taxon>Chordata</taxon>
        <taxon>Craniata</taxon>
        <taxon>Vertebrata</taxon>
        <taxon>Euteleostomi</taxon>
        <taxon>Mammalia</taxon>
        <taxon>Eutheria</taxon>
        <taxon>Laurasiatheria</taxon>
        <taxon>Eulipotyphla</taxon>
        <taxon>Talpidae</taxon>
        <taxon>Galemys</taxon>
    </lineage>
</organism>
<comment type="subcellular location">
    <subcellularLocation>
        <location evidence="2">Nucleus</location>
    </subcellularLocation>
</comment>
<dbReference type="InterPro" id="IPR006086">
    <property type="entry name" value="XPG-I_dom"/>
</dbReference>
<keyword evidence="5" id="KW-0479">Metal-binding</keyword>
<dbReference type="SMART" id="SM00279">
    <property type="entry name" value="HhH2"/>
    <property type="match status" value="1"/>
</dbReference>
<dbReference type="Pfam" id="PF00752">
    <property type="entry name" value="XPG_N"/>
    <property type="match status" value="1"/>
</dbReference>
<sequence length="1026" mass="116087">FSRHWRDWEGPEVFRRSEQLVLTSCTATAGLGEAAVPRMRMADQREAREAQYAAAIGKVGVTSRKGRGLTAVAPDLKCFGIDRVVPRDAESFLAPTSRPGRLRPVRFVPEMPRAVPLVRSERPGPGGSFLSLTPEIITKMGVNDLWQILEPVKQHIHLHDLGGKTIAVDLSLWVCEAQTVKKMIGTVMKPHLRNLFFRISYLTLMNVKLVFVMEGEPPKLKADVINKRNQIRYGSSGKTWSQKTGRSHFKAILRECLEMLECLGIPWVQATGEAEAMCAYLNANGHVDGCLTNDGDAFLYGAQTVYRNFTMNTKDPHVDCYTMTSIRSKLGLDRNALVGLAVLLGCDYLPKGVPGVGKEQALKLIHILKGQSLLQRFDQWNKESYDSNPQPLVLKKLAHCSVCSHPGSRKDHEHNGCKLCKSDRYCEPHDYEYCCPCEWHQTEHDRQLHAAEYSIKKKACSCEGFPFHEVISNNSNVIQEFLLNKDKLLKVIRYQRPDLLLFQRFTLEKMEWPNPYTCEKLLVLLTHYDMIERKLGRRNSNQLRPIRIIKTRIRNGVHCFEIEWEKPEHYATEEKHEELVVQTIEEESLFEAAYPEVVAEYEKQKSEVKKEKKQKGMKIKPKESSGIISNQNSKLNLEISDSTLPLESISMSLNNLILPEGVSSLNPQEQSSLKPLAMPQIKTRCKSLIPECEKPNTSTCSISAIADLHLSTIDWEGTSFSNSPVIPRNTLSHGLKSELETPISESFKNISEQLSPESKLCKIHSNEVLDYTLQKTNPEGHLLSSITDLPFQDLPLKERVHIKSPYLQDYVQTDADMKTLSLHKVKESCASSRSNCHLSKALLGNPLQKESRNSKVLNGDQLVQENCNVNTSILYSVVNPIAETSNDRSGPPSAALDHSRKVDRQITQKIVMKKSVCLDRHSSDEESIPVFGKAKYMTQKLKQNSQKHNLAQFKNNDGNKLNSPEIPIKDTERCIETYKTSENKGCFPEASKASLSFPQCHKEDYDTCLDSPLPLCQRLKLKFRNT</sequence>
<keyword evidence="10" id="KW-0234">DNA repair</keyword>
<dbReference type="OrthoDB" id="2959108at2759"/>
<dbReference type="PRINTS" id="PR00853">
    <property type="entry name" value="XPGRADSUPER"/>
</dbReference>
<dbReference type="PANTHER" id="PTHR11081:SF70">
    <property type="entry name" value="FLAP ENDONUCLEASE GEN HOMOLOG 1"/>
    <property type="match status" value="1"/>
</dbReference>
<dbReference type="SUPFAM" id="SSF88723">
    <property type="entry name" value="PIN domain-like"/>
    <property type="match status" value="1"/>
</dbReference>
<keyword evidence="3" id="KW-0597">Phosphoprotein</keyword>
<evidence type="ECO:0000256" key="1">
    <source>
        <dbReference type="ARBA" id="ARBA00001946"/>
    </source>
</evidence>
<protein>
    <recommendedName>
        <fullName evidence="14">Flap endonuclease GEN homolog 1</fullName>
    </recommendedName>
</protein>
<dbReference type="PANTHER" id="PTHR11081">
    <property type="entry name" value="FLAP ENDONUCLEASE FAMILY MEMBER"/>
    <property type="match status" value="1"/>
</dbReference>
<dbReference type="Gene3D" id="3.40.50.1010">
    <property type="entry name" value="5'-nuclease"/>
    <property type="match status" value="1"/>
</dbReference>
<dbReference type="FunFam" id="3.40.50.1010:FF:000024">
    <property type="entry name" value="flap endonuclease GEN homolog 1"/>
    <property type="match status" value="1"/>
</dbReference>